<name>A0A6J4KPC4_9BACT</name>
<evidence type="ECO:0000313" key="1">
    <source>
        <dbReference type="EMBL" id="CAA9310721.1"/>
    </source>
</evidence>
<gene>
    <name evidence="1" type="ORF">AVDCRST_MAG68-1197</name>
</gene>
<proteinExistence type="predicted"/>
<reference evidence="1" key="1">
    <citation type="submission" date="2020-02" db="EMBL/GenBank/DDBJ databases">
        <authorList>
            <person name="Meier V. D."/>
        </authorList>
    </citation>
    <scope>NUCLEOTIDE SEQUENCE</scope>
    <source>
        <strain evidence="1">AVDCRST_MAG68</strain>
    </source>
</reference>
<dbReference type="EMBL" id="CADCTW010000067">
    <property type="protein sequence ID" value="CAA9310721.1"/>
    <property type="molecule type" value="Genomic_DNA"/>
</dbReference>
<accession>A0A6J4KPC4</accession>
<protein>
    <recommendedName>
        <fullName evidence="2">Baseplate protein J-like domain-containing protein</fullName>
    </recommendedName>
</protein>
<organism evidence="1">
    <name type="scientific">uncultured Gemmatimonadota bacterium</name>
    <dbReference type="NCBI Taxonomy" id="203437"/>
    <lineage>
        <taxon>Bacteria</taxon>
        <taxon>Pseudomonadati</taxon>
        <taxon>Gemmatimonadota</taxon>
        <taxon>environmental samples</taxon>
    </lineage>
</organism>
<evidence type="ECO:0008006" key="2">
    <source>
        <dbReference type="Google" id="ProtNLM"/>
    </source>
</evidence>
<dbReference type="AlphaFoldDB" id="A0A6J4KPC4"/>
<sequence length="564" mass="60375">MSATILGPSPRSAAEIGSELRREFDRALYAQYGTQSRPDPVLATLFHTLSVQIARVYDEAEHVFPAAVLDDLVGVLGMPPRLAHPAQTVVQFTRVDQRERITPHTELFGTTRTGEQVGWAPDESIEIAPTQLVFAAVFEEGRLHALSGARLPGGPPVPPGSTPLPAWEGPPALYLAFHADEAHLGGLGLYLDPAPGTVADALSRSPWQLLDASGCVHEAGMLRACAGRGGVRRLAWLDGGDEGSPPCIPRLDDGVYGAHVWVFPRVPAARRTCCTLPAGMADAARLLLPDGCAEALDAPLAWVRVPLPPGLHGVADAIQRVEVNCVTASNVEVWSEQVIFDRTGCVVSLAPEGRADRHVMAILGVTGEAGTAYTEEADVSAPLGHGRFRRRAGELEFRPARGATGRADGYAMARLALCDAERANGMEAGDVRRIGASLANTTAQVSNLTVTRGGCAPPPFAPARTRFAELLRTRERVVTEADVEITVRAFEPRVRGVRVESVAELHEGAVRRVEAVTAFLDPADFADPGAEVVRLRGQLQRHLQERAVLGQTMRVAVEYGWGGW</sequence>